<evidence type="ECO:0000313" key="1">
    <source>
        <dbReference type="EMBL" id="EKO39120.1"/>
    </source>
</evidence>
<dbReference type="Proteomes" id="UP000006272">
    <property type="component" value="Unassembled WGS sequence"/>
</dbReference>
<proteinExistence type="predicted"/>
<dbReference type="EMBL" id="ALAO01000171">
    <property type="protein sequence ID" value="EKO39120.1"/>
    <property type="molecule type" value="Genomic_DNA"/>
</dbReference>
<organism evidence="1 2">
    <name type="scientific">Solidesulfovibrio magneticus str. Maddingley MBC34</name>
    <dbReference type="NCBI Taxonomy" id="1206767"/>
    <lineage>
        <taxon>Bacteria</taxon>
        <taxon>Pseudomonadati</taxon>
        <taxon>Thermodesulfobacteriota</taxon>
        <taxon>Desulfovibrionia</taxon>
        <taxon>Desulfovibrionales</taxon>
        <taxon>Desulfovibrionaceae</taxon>
        <taxon>Solidesulfovibrio</taxon>
    </lineage>
</organism>
<accession>K6GQC0</accession>
<evidence type="ECO:0000313" key="2">
    <source>
        <dbReference type="Proteomes" id="UP000006272"/>
    </source>
</evidence>
<reference evidence="1 2" key="1">
    <citation type="submission" date="2012-07" db="EMBL/GenBank/DDBJ databases">
        <title>Draft genome sequence of Desulfovibrio magneticus str. Maddingley MBC34 obtained from a metagenomic sequence of a methanogenic enrichment isolated from coal-seam formation water in Victoria, Australia.</title>
        <authorList>
            <person name="Greenfield P."/>
            <person name="Hendry P."/>
            <person name="Li D."/>
            <person name="Rosewarne C.P."/>
            <person name="Tran-Dinh N."/>
            <person name="Elbourne L.D.H."/>
            <person name="Paulsen I.T."/>
            <person name="Midgley D.J."/>
        </authorList>
    </citation>
    <scope>NUCLEOTIDE SEQUENCE [LARGE SCALE GENOMIC DNA]</scope>
    <source>
        <strain evidence="2">Maddingley MBC34</strain>
    </source>
</reference>
<protein>
    <recommendedName>
        <fullName evidence="3">Transposase DDE domain-containing protein</fullName>
    </recommendedName>
</protein>
<sequence length="114" mass="12939">RIASMVGKAMGKQRTELVESSFEHTLDRCGGMRRAWLRGRKNVQKRYVLHVAGFNLGLLMRVKTGHGAPRGWANAYFALIWINQHRFIVYLAIIIITEEQGSTIMPIAIACLEK</sequence>
<feature type="non-terminal residue" evidence="1">
    <location>
        <position position="1"/>
    </location>
</feature>
<gene>
    <name evidence="1" type="ORF">B193_2187</name>
</gene>
<dbReference type="AlphaFoldDB" id="K6GQC0"/>
<comment type="caution">
    <text evidence="1">The sequence shown here is derived from an EMBL/GenBank/DDBJ whole genome shotgun (WGS) entry which is preliminary data.</text>
</comment>
<dbReference type="PATRIC" id="fig|1206767.3.peg.2129"/>
<name>K6GQC0_9BACT</name>
<evidence type="ECO:0008006" key="3">
    <source>
        <dbReference type="Google" id="ProtNLM"/>
    </source>
</evidence>